<comment type="caution">
    <text evidence="1">The sequence shown here is derived from an EMBL/GenBank/DDBJ whole genome shotgun (WGS) entry which is preliminary data.</text>
</comment>
<evidence type="ECO:0000313" key="1">
    <source>
        <dbReference type="EMBL" id="TRU91810.1"/>
    </source>
</evidence>
<name>A0A552J7R6_9CHRO</name>
<sequence length="85" mass="9902">MLPIERKFATVSENCLRFSWISATFRGRHILESFDAKLELENWTEGIYFLYLSHRTAIIAINQLPITPETLLLRLLGRGKPKAKR</sequence>
<protein>
    <submittedName>
        <fullName evidence="1">Uncharacterized protein</fullName>
    </submittedName>
</protein>
<dbReference type="EMBL" id="SFAT01000202">
    <property type="protein sequence ID" value="TRU91810.1"/>
    <property type="molecule type" value="Genomic_DNA"/>
</dbReference>
<dbReference type="Proteomes" id="UP000320523">
    <property type="component" value="Unassembled WGS sequence"/>
</dbReference>
<evidence type="ECO:0000313" key="2">
    <source>
        <dbReference type="Proteomes" id="UP000320523"/>
    </source>
</evidence>
<dbReference type="AlphaFoldDB" id="A0A552J7R6"/>
<accession>A0A552J7R6</accession>
<proteinExistence type="predicted"/>
<gene>
    <name evidence="1" type="ORF">EWV75_22020</name>
</gene>
<reference evidence="1 2" key="1">
    <citation type="submission" date="2019-01" db="EMBL/GenBank/DDBJ databases">
        <title>Coherence of Microcystis species and biogeography revealed through population genomics.</title>
        <authorList>
            <person name="Perez-Carrascal O.M."/>
            <person name="Terrat Y."/>
            <person name="Giani A."/>
            <person name="Fortin N."/>
            <person name="Tromas N."/>
            <person name="Shapiro B.J."/>
        </authorList>
    </citation>
    <scope>NUCLEOTIDE SEQUENCE [LARGE SCALE GENOMIC DNA]</scope>
    <source>
        <strain evidence="1">Mw_QC_S_20081001_S30D</strain>
    </source>
</reference>
<organism evidence="1 2">
    <name type="scientific">Microcystis wesenbergii Mw_QC_S_20081001_S30D</name>
    <dbReference type="NCBI Taxonomy" id="2486245"/>
    <lineage>
        <taxon>Bacteria</taxon>
        <taxon>Bacillati</taxon>
        <taxon>Cyanobacteriota</taxon>
        <taxon>Cyanophyceae</taxon>
        <taxon>Oscillatoriophycideae</taxon>
        <taxon>Chroococcales</taxon>
        <taxon>Microcystaceae</taxon>
        <taxon>Microcystis</taxon>
    </lineage>
</organism>